<accession>A0ABC8UKT7</accession>
<dbReference type="Proteomes" id="UP001642360">
    <property type="component" value="Unassembled WGS sequence"/>
</dbReference>
<evidence type="ECO:0000313" key="3">
    <source>
        <dbReference type="Proteomes" id="UP001642360"/>
    </source>
</evidence>
<organism evidence="2 3">
    <name type="scientific">Ilex paraguariensis</name>
    <name type="common">yerba mate</name>
    <dbReference type="NCBI Taxonomy" id="185542"/>
    <lineage>
        <taxon>Eukaryota</taxon>
        <taxon>Viridiplantae</taxon>
        <taxon>Streptophyta</taxon>
        <taxon>Embryophyta</taxon>
        <taxon>Tracheophyta</taxon>
        <taxon>Spermatophyta</taxon>
        <taxon>Magnoliopsida</taxon>
        <taxon>eudicotyledons</taxon>
        <taxon>Gunneridae</taxon>
        <taxon>Pentapetalae</taxon>
        <taxon>asterids</taxon>
        <taxon>campanulids</taxon>
        <taxon>Aquifoliales</taxon>
        <taxon>Aquifoliaceae</taxon>
        <taxon>Ilex</taxon>
    </lineage>
</organism>
<name>A0ABC8UKT7_9AQUA</name>
<feature type="region of interest" description="Disordered" evidence="1">
    <location>
        <begin position="198"/>
        <end position="233"/>
    </location>
</feature>
<protein>
    <submittedName>
        <fullName evidence="2">Uncharacterized protein</fullName>
    </submittedName>
</protein>
<feature type="region of interest" description="Disordered" evidence="1">
    <location>
        <begin position="1"/>
        <end position="20"/>
    </location>
</feature>
<feature type="compositionally biased region" description="Polar residues" evidence="1">
    <location>
        <begin position="117"/>
        <end position="127"/>
    </location>
</feature>
<gene>
    <name evidence="2" type="ORF">ILEXP_LOCUS51758</name>
</gene>
<feature type="compositionally biased region" description="Polar residues" evidence="1">
    <location>
        <begin position="137"/>
        <end position="162"/>
    </location>
</feature>
<sequence>GLAGEKHLSSSSNSHDDEEKFLEHIEVSHAKRFVAGSVEKSYARSTKAPSVVHDLEIDTVKPAPHSGLPVSESDGVKRSSSTLPSAPLNKGSFDGLDTSISPVLSPKIVSSPEGVVNSPSSPKSDSPYTGGAAAREVNSSNTVVTNEASITRSNHSDLSMNSLDDGPVHDDMHGSLDFRQYFQEGYCKASSHDEFRQLTDIDSSHSPLEKEKSEDDGEIDDMLGGVFSFSEEG</sequence>
<feature type="compositionally biased region" description="Basic and acidic residues" evidence="1">
    <location>
        <begin position="198"/>
        <end position="213"/>
    </location>
</feature>
<evidence type="ECO:0000256" key="1">
    <source>
        <dbReference type="SAM" id="MobiDB-lite"/>
    </source>
</evidence>
<keyword evidence="3" id="KW-1185">Reference proteome</keyword>
<feature type="region of interest" description="Disordered" evidence="1">
    <location>
        <begin position="38"/>
        <end position="173"/>
    </location>
</feature>
<dbReference type="AlphaFoldDB" id="A0ABC8UKT7"/>
<feature type="non-terminal residue" evidence="2">
    <location>
        <position position="1"/>
    </location>
</feature>
<proteinExistence type="predicted"/>
<comment type="caution">
    <text evidence="2">The sequence shown here is derived from an EMBL/GenBank/DDBJ whole genome shotgun (WGS) entry which is preliminary data.</text>
</comment>
<evidence type="ECO:0000313" key="2">
    <source>
        <dbReference type="EMBL" id="CAK9181676.1"/>
    </source>
</evidence>
<reference evidence="2 3" key="1">
    <citation type="submission" date="2024-02" db="EMBL/GenBank/DDBJ databases">
        <authorList>
            <person name="Vignale AGUSTIN F."/>
            <person name="Sosa J E."/>
            <person name="Modenutti C."/>
        </authorList>
    </citation>
    <scope>NUCLEOTIDE SEQUENCE [LARGE SCALE GENOMIC DNA]</scope>
</reference>
<dbReference type="EMBL" id="CAUOFW020008128">
    <property type="protein sequence ID" value="CAK9181676.1"/>
    <property type="molecule type" value="Genomic_DNA"/>
</dbReference>